<accession>A0ACC1H6X0</accession>
<dbReference type="Proteomes" id="UP001145114">
    <property type="component" value="Unassembled WGS sequence"/>
</dbReference>
<evidence type="ECO:0000313" key="2">
    <source>
        <dbReference type="Proteomes" id="UP001145114"/>
    </source>
</evidence>
<evidence type="ECO:0000313" key="1">
    <source>
        <dbReference type="EMBL" id="KAJ1670746.1"/>
    </source>
</evidence>
<keyword evidence="1" id="KW-0436">Ligase</keyword>
<protein>
    <submittedName>
        <fullName evidence="1">Cytoplasmic and mitochondrial histidine tRNA synthetase</fullName>
        <ecNumber evidence="1">6.1.1.21</ecNumber>
    </submittedName>
</protein>
<dbReference type="EC" id="6.1.1.21" evidence="1"/>
<reference evidence="1" key="1">
    <citation type="submission" date="2022-06" db="EMBL/GenBank/DDBJ databases">
        <title>Phylogenomic reconstructions and comparative analyses of Kickxellomycotina fungi.</title>
        <authorList>
            <person name="Reynolds N.K."/>
            <person name="Stajich J.E."/>
            <person name="Barry K."/>
            <person name="Grigoriev I.V."/>
            <person name="Crous P."/>
            <person name="Smith M.E."/>
        </authorList>
    </citation>
    <scope>NUCLEOTIDE SEQUENCE</scope>
    <source>
        <strain evidence="1">RSA 2271</strain>
    </source>
</reference>
<proteinExistence type="predicted"/>
<feature type="non-terminal residue" evidence="1">
    <location>
        <position position="210"/>
    </location>
</feature>
<gene>
    <name evidence="1" type="primary">HTS1_2</name>
    <name evidence="1" type="ORF">EV182_008022</name>
</gene>
<name>A0ACC1H6X0_9FUNG</name>
<sequence length="210" mass="24025">MAVREEIFSTITKVFKKHGAVALDTPVFELKDILTGKYGEDSKLIYDLKDQGGEECSLRYDLTVPFARYLAMNGVSKMKRYHIAKVYRRDQPAMTKGRMREFYQCDYDIAGTYERMIPDTEIVVTLVDALTRLDIGPFVIKINHRKVLDGMFEVCGVPEDKIRTISSAVDKLDKLPWQDVYVEMTEEKGLDPEVASRIGEYVKHRGGAEL</sequence>
<dbReference type="EMBL" id="JAMZIH010009099">
    <property type="protein sequence ID" value="KAJ1670746.1"/>
    <property type="molecule type" value="Genomic_DNA"/>
</dbReference>
<comment type="caution">
    <text evidence="1">The sequence shown here is derived from an EMBL/GenBank/DDBJ whole genome shotgun (WGS) entry which is preliminary data.</text>
</comment>
<organism evidence="1 2">
    <name type="scientific">Spiromyces aspiralis</name>
    <dbReference type="NCBI Taxonomy" id="68401"/>
    <lineage>
        <taxon>Eukaryota</taxon>
        <taxon>Fungi</taxon>
        <taxon>Fungi incertae sedis</taxon>
        <taxon>Zoopagomycota</taxon>
        <taxon>Kickxellomycotina</taxon>
        <taxon>Kickxellomycetes</taxon>
        <taxon>Kickxellales</taxon>
        <taxon>Kickxellaceae</taxon>
        <taxon>Spiromyces</taxon>
    </lineage>
</organism>
<keyword evidence="2" id="KW-1185">Reference proteome</keyword>
<keyword evidence="1" id="KW-0030">Aminoacyl-tRNA synthetase</keyword>